<comment type="function">
    <text evidence="6">Ligates lysine onto the cytidine present at position 34 of the AUA codon-specific tRNA(Ile) that contains the anticodon CAU, in an ATP-dependent manner. Cytidine is converted to lysidine, thus changing the amino acid specificity of the tRNA from methionine to isoleucine.</text>
</comment>
<dbReference type="PATRIC" id="fig|1453497.3.peg.1389"/>
<comment type="catalytic activity">
    <reaction evidence="5 6">
        <text>cytidine(34) in tRNA(Ile2) + L-lysine + ATP = lysidine(34) in tRNA(Ile2) + AMP + diphosphate + H(+)</text>
        <dbReference type="Rhea" id="RHEA:43744"/>
        <dbReference type="Rhea" id="RHEA-COMP:10625"/>
        <dbReference type="Rhea" id="RHEA-COMP:10670"/>
        <dbReference type="ChEBI" id="CHEBI:15378"/>
        <dbReference type="ChEBI" id="CHEBI:30616"/>
        <dbReference type="ChEBI" id="CHEBI:32551"/>
        <dbReference type="ChEBI" id="CHEBI:33019"/>
        <dbReference type="ChEBI" id="CHEBI:82748"/>
        <dbReference type="ChEBI" id="CHEBI:83665"/>
        <dbReference type="ChEBI" id="CHEBI:456215"/>
        <dbReference type="EC" id="6.3.4.19"/>
    </reaction>
</comment>
<dbReference type="InterPro" id="IPR011063">
    <property type="entry name" value="TilS/TtcA_N"/>
</dbReference>
<dbReference type="GO" id="GO:0006400">
    <property type="term" value="P:tRNA modification"/>
    <property type="evidence" value="ECO:0007669"/>
    <property type="project" value="UniProtKB-UniRule"/>
</dbReference>
<dbReference type="PANTHER" id="PTHR43033:SF1">
    <property type="entry name" value="TRNA(ILE)-LYSIDINE SYNTHASE-RELATED"/>
    <property type="match status" value="1"/>
</dbReference>
<organism evidence="8 9">
    <name type="scientific">Kosmotoga arenicorallina S304</name>
    <dbReference type="NCBI Taxonomy" id="1453497"/>
    <lineage>
        <taxon>Bacteria</taxon>
        <taxon>Thermotogati</taxon>
        <taxon>Thermotogota</taxon>
        <taxon>Thermotogae</taxon>
        <taxon>Kosmotogales</taxon>
        <taxon>Kosmotogaceae</taxon>
        <taxon>Kosmotoga</taxon>
    </lineage>
</organism>
<dbReference type="NCBIfam" id="TIGR02432">
    <property type="entry name" value="lysidine_TilS_N"/>
    <property type="match status" value="1"/>
</dbReference>
<dbReference type="GO" id="GO:0032267">
    <property type="term" value="F:tRNA(Ile)-lysidine synthase activity"/>
    <property type="evidence" value="ECO:0007669"/>
    <property type="project" value="UniProtKB-EC"/>
</dbReference>
<evidence type="ECO:0000256" key="4">
    <source>
        <dbReference type="ARBA" id="ARBA00022840"/>
    </source>
</evidence>
<dbReference type="GO" id="GO:0005737">
    <property type="term" value="C:cytoplasm"/>
    <property type="evidence" value="ECO:0007669"/>
    <property type="project" value="UniProtKB-SubCell"/>
</dbReference>
<keyword evidence="1 6" id="KW-0436">Ligase</keyword>
<dbReference type="EMBL" id="JFHK01000004">
    <property type="protein sequence ID" value="OAA31231.1"/>
    <property type="molecule type" value="Genomic_DNA"/>
</dbReference>
<dbReference type="Gene3D" id="3.40.50.620">
    <property type="entry name" value="HUPs"/>
    <property type="match status" value="1"/>
</dbReference>
<dbReference type="STRING" id="1453497.AT15_06960"/>
<evidence type="ECO:0000313" key="8">
    <source>
        <dbReference type="EMBL" id="OAA31231.1"/>
    </source>
</evidence>
<comment type="subcellular location">
    <subcellularLocation>
        <location evidence="6">Cytoplasm</location>
    </subcellularLocation>
</comment>
<sequence length="464" mass="52763">MASAFEEKVLEFIKTYELIKPGEKILIAVSGGKDSMALLHFLGANSTLLKCEIVAANLDHGLRGYEGQREAEMVKAFCEKRKIAFYHEKTDVKKFISENKGLSPEEAARLKRMEFLKRAKMILQADKIAIAHHLNDLAETILMRLIRGTGLRGMLGMKPIDGDIIRPFLFIPVHDIKDYVTINMVPYNSDKTNIIEDYDRNFIRHRIMPLLKELNPSYEEAFWRFFLNVSESYSSLEKDITRLLELTFWKNGKALIERKALTSSEWAIVAEYVRAIVQRLSEKGYPPTRERVMAFKRLLISSTGGWKIQFADGVECVSRGKYIVFNKVSLAGNIWSKVIETLPVDIETETGKIVISVVKNIPEDIDGGYKAVCPADIISFPLWLRSASESDKFMPFGLNSMKNVISLAAREAPPDVLAGLMVLEDNEKRILWVPGVRASELCRSSNKRSELLLFKFERRSTRGT</sequence>
<dbReference type="HAMAP" id="MF_01161">
    <property type="entry name" value="tRNA_Ile_lys_synt"/>
    <property type="match status" value="1"/>
</dbReference>
<dbReference type="InterPro" id="IPR012795">
    <property type="entry name" value="tRNA_Ile_lys_synt_N"/>
</dbReference>
<dbReference type="EC" id="6.3.4.19" evidence="6"/>
<dbReference type="Proteomes" id="UP000077339">
    <property type="component" value="Unassembled WGS sequence"/>
</dbReference>
<dbReference type="OrthoDB" id="9807403at2"/>
<keyword evidence="2 6" id="KW-0819">tRNA processing</keyword>
<reference evidence="8 9" key="1">
    <citation type="submission" date="2014-02" db="EMBL/GenBank/DDBJ databases">
        <title>Kosmotoga genome sequencing.</title>
        <authorList>
            <person name="Pollo S.M."/>
            <person name="Charchuk R."/>
            <person name="Nesbo C.L."/>
        </authorList>
    </citation>
    <scope>NUCLEOTIDE SEQUENCE [LARGE SCALE GENOMIC DNA]</scope>
    <source>
        <strain evidence="8 9">S304</strain>
    </source>
</reference>
<dbReference type="GO" id="GO:0005524">
    <property type="term" value="F:ATP binding"/>
    <property type="evidence" value="ECO:0007669"/>
    <property type="project" value="UniProtKB-UniRule"/>
</dbReference>
<proteinExistence type="inferred from homology"/>
<dbReference type="Pfam" id="PF01171">
    <property type="entry name" value="ATP_bind_3"/>
    <property type="match status" value="1"/>
</dbReference>
<gene>
    <name evidence="6" type="primary">tilS</name>
    <name evidence="8" type="ORF">AT15_06960</name>
</gene>
<accession>A0A182C701</accession>
<name>A0A182C701_9BACT</name>
<evidence type="ECO:0000256" key="6">
    <source>
        <dbReference type="HAMAP-Rule" id="MF_01161"/>
    </source>
</evidence>
<keyword evidence="3 6" id="KW-0547">Nucleotide-binding</keyword>
<keyword evidence="4 6" id="KW-0067">ATP-binding</keyword>
<evidence type="ECO:0000259" key="7">
    <source>
        <dbReference type="Pfam" id="PF01171"/>
    </source>
</evidence>
<evidence type="ECO:0000256" key="5">
    <source>
        <dbReference type="ARBA" id="ARBA00048539"/>
    </source>
</evidence>
<comment type="caution">
    <text evidence="8">The sequence shown here is derived from an EMBL/GenBank/DDBJ whole genome shotgun (WGS) entry which is preliminary data.</text>
</comment>
<evidence type="ECO:0000256" key="3">
    <source>
        <dbReference type="ARBA" id="ARBA00022741"/>
    </source>
</evidence>
<dbReference type="AlphaFoldDB" id="A0A182C701"/>
<comment type="similarity">
    <text evidence="6">Belongs to the tRNA(Ile)-lysidine synthase family.</text>
</comment>
<feature type="domain" description="tRNA(Ile)-lysidine/2-thiocytidine synthase N-terminal" evidence="7">
    <location>
        <begin position="24"/>
        <end position="206"/>
    </location>
</feature>
<dbReference type="CDD" id="cd01992">
    <property type="entry name" value="TilS_N"/>
    <property type="match status" value="1"/>
</dbReference>
<evidence type="ECO:0000256" key="1">
    <source>
        <dbReference type="ARBA" id="ARBA00022598"/>
    </source>
</evidence>
<dbReference type="SUPFAM" id="SSF52402">
    <property type="entry name" value="Adenine nucleotide alpha hydrolases-like"/>
    <property type="match status" value="1"/>
</dbReference>
<evidence type="ECO:0000313" key="9">
    <source>
        <dbReference type="Proteomes" id="UP000077339"/>
    </source>
</evidence>
<dbReference type="InterPro" id="IPR014729">
    <property type="entry name" value="Rossmann-like_a/b/a_fold"/>
</dbReference>
<evidence type="ECO:0000256" key="2">
    <source>
        <dbReference type="ARBA" id="ARBA00022694"/>
    </source>
</evidence>
<keyword evidence="6" id="KW-0963">Cytoplasm</keyword>
<keyword evidence="9" id="KW-1185">Reference proteome</keyword>
<protein>
    <recommendedName>
        <fullName evidence="6">tRNA(Ile)-lysidine synthase</fullName>
        <ecNumber evidence="6">6.3.4.19</ecNumber>
    </recommendedName>
    <alternativeName>
        <fullName evidence="6">tRNA(Ile)-2-lysyl-cytidine synthase</fullName>
    </alternativeName>
    <alternativeName>
        <fullName evidence="6">tRNA(Ile)-lysidine synthetase</fullName>
    </alternativeName>
</protein>
<comment type="domain">
    <text evidence="6">The N-terminal region contains the highly conserved SGGXDS motif, predicted to be a P-loop motif involved in ATP binding.</text>
</comment>
<dbReference type="InterPro" id="IPR012094">
    <property type="entry name" value="tRNA_Ile_lys_synt"/>
</dbReference>
<feature type="binding site" evidence="6">
    <location>
        <begin position="30"/>
        <end position="35"/>
    </location>
    <ligand>
        <name>ATP</name>
        <dbReference type="ChEBI" id="CHEBI:30616"/>
    </ligand>
</feature>
<dbReference type="PANTHER" id="PTHR43033">
    <property type="entry name" value="TRNA(ILE)-LYSIDINE SYNTHASE-RELATED"/>
    <property type="match status" value="1"/>
</dbReference>
<dbReference type="RefSeq" id="WP_068346202.1">
    <property type="nucleotide sequence ID" value="NZ_JFHK01000004.1"/>
</dbReference>